<evidence type="ECO:0000313" key="1">
    <source>
        <dbReference type="EMBL" id="KAK9140211.1"/>
    </source>
</evidence>
<gene>
    <name evidence="1" type="ORF">Scep_009892</name>
</gene>
<name>A0AAP0JTZ1_9MAGN</name>
<proteinExistence type="predicted"/>
<dbReference type="Proteomes" id="UP001419268">
    <property type="component" value="Unassembled WGS sequence"/>
</dbReference>
<dbReference type="EMBL" id="JBBNAG010000004">
    <property type="protein sequence ID" value="KAK9140211.1"/>
    <property type="molecule type" value="Genomic_DNA"/>
</dbReference>
<keyword evidence="2" id="KW-1185">Reference proteome</keyword>
<organism evidence="1 2">
    <name type="scientific">Stephania cephalantha</name>
    <dbReference type="NCBI Taxonomy" id="152367"/>
    <lineage>
        <taxon>Eukaryota</taxon>
        <taxon>Viridiplantae</taxon>
        <taxon>Streptophyta</taxon>
        <taxon>Embryophyta</taxon>
        <taxon>Tracheophyta</taxon>
        <taxon>Spermatophyta</taxon>
        <taxon>Magnoliopsida</taxon>
        <taxon>Ranunculales</taxon>
        <taxon>Menispermaceae</taxon>
        <taxon>Menispermoideae</taxon>
        <taxon>Cissampelideae</taxon>
        <taxon>Stephania</taxon>
    </lineage>
</organism>
<sequence length="79" mass="9379">MEEFKATKNKKKKKKNLAIVKLDDSGDIYINIKLNGLHILKLFVIQVLKQTTCQFTSFLILNWSWMYMLLKKLLYQTVI</sequence>
<protein>
    <submittedName>
        <fullName evidence="1">Uncharacterized protein</fullName>
    </submittedName>
</protein>
<dbReference type="AlphaFoldDB" id="A0AAP0JTZ1"/>
<reference evidence="1 2" key="1">
    <citation type="submission" date="2024-01" db="EMBL/GenBank/DDBJ databases">
        <title>Genome assemblies of Stephania.</title>
        <authorList>
            <person name="Yang L."/>
        </authorList>
    </citation>
    <scope>NUCLEOTIDE SEQUENCE [LARGE SCALE GENOMIC DNA]</scope>
    <source>
        <strain evidence="1">JXDWG</strain>
        <tissue evidence="1">Leaf</tissue>
    </source>
</reference>
<comment type="caution">
    <text evidence="1">The sequence shown here is derived from an EMBL/GenBank/DDBJ whole genome shotgun (WGS) entry which is preliminary data.</text>
</comment>
<accession>A0AAP0JTZ1</accession>
<evidence type="ECO:0000313" key="2">
    <source>
        <dbReference type="Proteomes" id="UP001419268"/>
    </source>
</evidence>